<accession>A0A4Y9YWF4</accession>
<dbReference type="Proteomes" id="UP000298390">
    <property type="component" value="Unassembled WGS sequence"/>
</dbReference>
<proteinExistence type="predicted"/>
<protein>
    <submittedName>
        <fullName evidence="2">Uncharacterized protein</fullName>
    </submittedName>
</protein>
<feature type="region of interest" description="Disordered" evidence="1">
    <location>
        <begin position="125"/>
        <end position="153"/>
    </location>
</feature>
<feature type="compositionally biased region" description="Basic and acidic residues" evidence="1">
    <location>
        <begin position="38"/>
        <end position="51"/>
    </location>
</feature>
<feature type="compositionally biased region" description="Pro residues" evidence="1">
    <location>
        <begin position="132"/>
        <end position="141"/>
    </location>
</feature>
<feature type="compositionally biased region" description="Gly residues" evidence="1">
    <location>
        <begin position="77"/>
        <end position="86"/>
    </location>
</feature>
<feature type="compositionally biased region" description="Low complexity" evidence="1">
    <location>
        <begin position="23"/>
        <end position="36"/>
    </location>
</feature>
<gene>
    <name evidence="2" type="ORF">EVJ58_g1964</name>
</gene>
<sequence>MRDGKQTDKSAAPDGQQRFSISQLQQLVEALQLASEQEAERQMWRDVEDPGHPMASGPSAPATETRAQGAGASARGVGAGTRGAGAGTRDSGAGAQGAGTVAQSAGTVAPQTGYIAQAGHDGYPISADYAPPARPSSPRPPTGRRGTHPGVATSQAVVGNDDNGAGHCGGCCDNCGCYNRASEDADPGNNAGGLRWYCITKGKAIGVFPDWAMVGPLTLNVSGSLQRRHATFGAALTSFINAVNRGDVAVIM</sequence>
<feature type="compositionally biased region" description="Low complexity" evidence="1">
    <location>
        <begin position="66"/>
        <end position="76"/>
    </location>
</feature>
<dbReference type="AlphaFoldDB" id="A0A4Y9YWF4"/>
<dbReference type="EMBL" id="SEKV01000068">
    <property type="protein sequence ID" value="TFY65469.1"/>
    <property type="molecule type" value="Genomic_DNA"/>
</dbReference>
<reference evidence="2 3" key="1">
    <citation type="submission" date="2019-01" db="EMBL/GenBank/DDBJ databases">
        <title>Genome sequencing of the rare red list fungi Fomitopsis rosea.</title>
        <authorList>
            <person name="Buettner E."/>
            <person name="Kellner H."/>
        </authorList>
    </citation>
    <scope>NUCLEOTIDE SEQUENCE [LARGE SCALE GENOMIC DNA]</scope>
    <source>
        <strain evidence="2 3">DSM 105464</strain>
    </source>
</reference>
<organism evidence="2 3">
    <name type="scientific">Rhodofomes roseus</name>
    <dbReference type="NCBI Taxonomy" id="34475"/>
    <lineage>
        <taxon>Eukaryota</taxon>
        <taxon>Fungi</taxon>
        <taxon>Dikarya</taxon>
        <taxon>Basidiomycota</taxon>
        <taxon>Agaricomycotina</taxon>
        <taxon>Agaricomycetes</taxon>
        <taxon>Polyporales</taxon>
        <taxon>Rhodofomes</taxon>
    </lineage>
</organism>
<comment type="caution">
    <text evidence="2">The sequence shown here is derived from an EMBL/GenBank/DDBJ whole genome shotgun (WGS) entry which is preliminary data.</text>
</comment>
<name>A0A4Y9YWF4_9APHY</name>
<evidence type="ECO:0000256" key="1">
    <source>
        <dbReference type="SAM" id="MobiDB-lite"/>
    </source>
</evidence>
<feature type="region of interest" description="Disordered" evidence="1">
    <location>
        <begin position="1"/>
        <end position="98"/>
    </location>
</feature>
<evidence type="ECO:0000313" key="3">
    <source>
        <dbReference type="Proteomes" id="UP000298390"/>
    </source>
</evidence>
<evidence type="ECO:0000313" key="2">
    <source>
        <dbReference type="EMBL" id="TFY65469.1"/>
    </source>
</evidence>
<feature type="compositionally biased region" description="Low complexity" evidence="1">
    <location>
        <begin position="87"/>
        <end position="98"/>
    </location>
</feature>